<keyword evidence="9" id="KW-0325">Glycoprotein</keyword>
<evidence type="ECO:0000256" key="11">
    <source>
        <dbReference type="ARBA" id="ARBA00023316"/>
    </source>
</evidence>
<evidence type="ECO:0000256" key="5">
    <source>
        <dbReference type="ARBA" id="ARBA00022525"/>
    </source>
</evidence>
<evidence type="ECO:0000313" key="17">
    <source>
        <dbReference type="Proteomes" id="UP000189670"/>
    </source>
</evidence>
<evidence type="ECO:0000256" key="8">
    <source>
        <dbReference type="ARBA" id="ARBA00023136"/>
    </source>
</evidence>
<dbReference type="GO" id="GO:0005576">
    <property type="term" value="C:extracellular region"/>
    <property type="evidence" value="ECO:0007669"/>
    <property type="project" value="TreeGrafter"/>
</dbReference>
<keyword evidence="12" id="KW-0624">Polysaccharide degradation</keyword>
<organism evidence="16 17">
    <name type="scientific">Candidatus Magnetoglobus multicellularis str. Araruama</name>
    <dbReference type="NCBI Taxonomy" id="890399"/>
    <lineage>
        <taxon>Bacteria</taxon>
        <taxon>Pseudomonadati</taxon>
        <taxon>Thermodesulfobacteriota</taxon>
        <taxon>Desulfobacteria</taxon>
        <taxon>Desulfobacterales</taxon>
        <taxon>Desulfobacteraceae</taxon>
        <taxon>Candidatus Magnetoglobus</taxon>
    </lineage>
</organism>
<comment type="caution">
    <text evidence="16">The sequence shown here is derived from an EMBL/GenBank/DDBJ whole genome shotgun (WGS) entry which is preliminary data.</text>
</comment>
<comment type="subcellular location">
    <subcellularLocation>
        <location evidence="2">Cell membrane</location>
    </subcellularLocation>
    <subcellularLocation>
        <location evidence="1">Secreted</location>
        <location evidence="1">Cell wall</location>
    </subcellularLocation>
</comment>
<gene>
    <name evidence="16" type="ORF">OMM_02783</name>
</gene>
<evidence type="ECO:0000256" key="2">
    <source>
        <dbReference type="ARBA" id="ARBA00004236"/>
    </source>
</evidence>
<dbReference type="GO" id="GO:0071555">
    <property type="term" value="P:cell wall organization"/>
    <property type="evidence" value="ECO:0007669"/>
    <property type="project" value="UniProtKB-KW"/>
</dbReference>
<dbReference type="Proteomes" id="UP000189670">
    <property type="component" value="Unassembled WGS sequence"/>
</dbReference>
<keyword evidence="11" id="KW-0961">Cell wall biogenesis/degradation</keyword>
<keyword evidence="7 16" id="KW-0378">Hydrolase</keyword>
<evidence type="ECO:0000256" key="3">
    <source>
        <dbReference type="ARBA" id="ARBA00022475"/>
    </source>
</evidence>
<name>A0A1V1P823_9BACT</name>
<dbReference type="GO" id="GO:0009986">
    <property type="term" value="C:cell surface"/>
    <property type="evidence" value="ECO:0007669"/>
    <property type="project" value="TreeGrafter"/>
</dbReference>
<keyword evidence="6" id="KW-0732">Signal</keyword>
<dbReference type="InterPro" id="IPR017853">
    <property type="entry name" value="GH"/>
</dbReference>
<dbReference type="Gene3D" id="3.20.20.80">
    <property type="entry name" value="Glycosidases"/>
    <property type="match status" value="1"/>
</dbReference>
<proteinExistence type="predicted"/>
<accession>A0A1V1P823</accession>
<dbReference type="InterPro" id="IPR000490">
    <property type="entry name" value="Glyco_hydro_17"/>
</dbReference>
<dbReference type="PANTHER" id="PTHR16631:SF17">
    <property type="entry name" value="GLUCAN ENDO-1,3-BETA-GLUCOSIDASE BTGC"/>
    <property type="match status" value="1"/>
</dbReference>
<dbReference type="GO" id="GO:0042973">
    <property type="term" value="F:glucan endo-1,3-beta-D-glucosidase activity"/>
    <property type="evidence" value="ECO:0007669"/>
    <property type="project" value="TreeGrafter"/>
</dbReference>
<keyword evidence="4" id="KW-0134">Cell wall</keyword>
<dbReference type="PANTHER" id="PTHR16631">
    <property type="entry name" value="GLUCAN 1,3-BETA-GLUCOSIDASE"/>
    <property type="match status" value="1"/>
</dbReference>
<evidence type="ECO:0000256" key="10">
    <source>
        <dbReference type="ARBA" id="ARBA00023277"/>
    </source>
</evidence>
<reference evidence="17" key="1">
    <citation type="submission" date="2012-11" db="EMBL/GenBank/DDBJ databases">
        <authorList>
            <person name="Lucero-Rivera Y.E."/>
            <person name="Tovar-Ramirez D."/>
        </authorList>
    </citation>
    <scope>NUCLEOTIDE SEQUENCE [LARGE SCALE GENOMIC DNA]</scope>
    <source>
        <strain evidence="17">Araruama</strain>
    </source>
</reference>
<dbReference type="SUPFAM" id="SSF51445">
    <property type="entry name" value="(Trans)glycosidases"/>
    <property type="match status" value="1"/>
</dbReference>
<evidence type="ECO:0000256" key="1">
    <source>
        <dbReference type="ARBA" id="ARBA00004191"/>
    </source>
</evidence>
<evidence type="ECO:0000256" key="7">
    <source>
        <dbReference type="ARBA" id="ARBA00022801"/>
    </source>
</evidence>
<dbReference type="EMBL" id="ATBP01000329">
    <property type="protein sequence ID" value="ETR71042.1"/>
    <property type="molecule type" value="Genomic_DNA"/>
</dbReference>
<keyword evidence="10" id="KW-0119">Carbohydrate metabolism</keyword>
<evidence type="ECO:0000256" key="13">
    <source>
        <dbReference type="ARBA" id="ARBA00037649"/>
    </source>
</evidence>
<sequence>MGQKGIYLNLVGVDVQNKSRSQLVTIFKEILNAGIHGIGFSAYGNDQKPGDQLSSDLIAERMRIIKPHVKWIRSFSCTEGNEEIPRIAHEMGLKTMVGAWLGTDDEKNENEIQNVIKVAKAGYADIVAVGNEVLLREDLTLKELISQIQRVKDELPDIPVSYVDSYYVFDKNPELVDVIDVLLINCYPFWEGCSLEYSPLYLKGMYAIAEKCAKGKKIIISETGWPNKGTPVWGAVPSYDGALKYFISTCKWAQEENIEIFYFASFDEGWKIAAEGDVGAYWGIWDKDHNLKFDHDSWNYLNDK</sequence>
<dbReference type="AlphaFoldDB" id="A0A1V1P823"/>
<keyword evidence="8" id="KW-0472">Membrane</keyword>
<evidence type="ECO:0000256" key="15">
    <source>
        <dbReference type="ARBA" id="ARBA00043078"/>
    </source>
</evidence>
<evidence type="ECO:0000256" key="9">
    <source>
        <dbReference type="ARBA" id="ARBA00023180"/>
    </source>
</evidence>
<dbReference type="Pfam" id="PF00332">
    <property type="entry name" value="Glyco_hydro_17"/>
    <property type="match status" value="1"/>
</dbReference>
<dbReference type="GO" id="GO:0000272">
    <property type="term" value="P:polysaccharide catabolic process"/>
    <property type="evidence" value="ECO:0007669"/>
    <property type="project" value="UniProtKB-KW"/>
</dbReference>
<evidence type="ECO:0000256" key="4">
    <source>
        <dbReference type="ARBA" id="ARBA00022512"/>
    </source>
</evidence>
<keyword evidence="5" id="KW-0964">Secreted</keyword>
<evidence type="ECO:0000313" key="16">
    <source>
        <dbReference type="EMBL" id="ETR71042.1"/>
    </source>
</evidence>
<comment type="function">
    <text evidence="13">Glucanases play a role in cell expansion during growth, in cell-cell fusion during mating, and in spore release during sporulation. This enzyme may be involved in beta-glucan degradation. Active on laminarin and lichenan.</text>
</comment>
<keyword evidence="3" id="KW-1003">Cell membrane</keyword>
<evidence type="ECO:0000256" key="14">
    <source>
        <dbReference type="ARBA" id="ARBA00042373"/>
    </source>
</evidence>
<protein>
    <recommendedName>
        <fullName evidence="15">Endo-1,3-beta-glucanase btgC</fullName>
    </recommendedName>
    <alternativeName>
        <fullName evidence="14">Laminarinase btgC</fullName>
    </alternativeName>
</protein>
<evidence type="ECO:0000256" key="12">
    <source>
        <dbReference type="ARBA" id="ARBA00023326"/>
    </source>
</evidence>
<evidence type="ECO:0000256" key="6">
    <source>
        <dbReference type="ARBA" id="ARBA00022729"/>
    </source>
</evidence>
<dbReference type="InterPro" id="IPR050732">
    <property type="entry name" value="Beta-glucan_modifiers"/>
</dbReference>
<dbReference type="GO" id="GO:0005886">
    <property type="term" value="C:plasma membrane"/>
    <property type="evidence" value="ECO:0007669"/>
    <property type="project" value="UniProtKB-SubCell"/>
</dbReference>